<evidence type="ECO:0000256" key="1">
    <source>
        <dbReference type="SAM" id="Phobius"/>
    </source>
</evidence>
<proteinExistence type="predicted"/>
<feature type="transmembrane region" description="Helical" evidence="1">
    <location>
        <begin position="65"/>
        <end position="82"/>
    </location>
</feature>
<keyword evidence="1" id="KW-0472">Membrane</keyword>
<evidence type="ECO:0000313" key="3">
    <source>
        <dbReference type="EMBL" id="GES53559.1"/>
    </source>
</evidence>
<feature type="transmembrane region" description="Helical" evidence="1">
    <location>
        <begin position="88"/>
        <end position="110"/>
    </location>
</feature>
<evidence type="ECO:0000313" key="4">
    <source>
        <dbReference type="Proteomes" id="UP000390335"/>
    </source>
</evidence>
<feature type="transmembrane region" description="Helical" evidence="1">
    <location>
        <begin position="37"/>
        <end position="58"/>
    </location>
</feature>
<protein>
    <recommendedName>
        <fullName evidence="2">SPW repeat-containing integral membrane domain-containing protein</fullName>
    </recommendedName>
</protein>
<dbReference type="RefSeq" id="WP_113355813.1">
    <property type="nucleotide sequence ID" value="NZ_BLAJ01000020.1"/>
</dbReference>
<dbReference type="Proteomes" id="UP000390335">
    <property type="component" value="Unassembled WGS sequence"/>
</dbReference>
<gene>
    <name evidence="3" type="ORF">RsS93_61730</name>
</gene>
<dbReference type="InterPro" id="IPR005530">
    <property type="entry name" value="SPW"/>
</dbReference>
<feature type="transmembrane region" description="Helical" evidence="1">
    <location>
        <begin position="7"/>
        <end position="25"/>
    </location>
</feature>
<dbReference type="EMBL" id="BLAJ01000020">
    <property type="protein sequence ID" value="GES53559.1"/>
    <property type="molecule type" value="Genomic_DNA"/>
</dbReference>
<keyword evidence="1" id="KW-0812">Transmembrane</keyword>
<sequence>MQEPRWQNWFGLLLGTFIFLTPWLAPDLLSVATASTMVYATGTTVGLTIVNVSILGIFNPEAWIDWLKFWLGLALLAAPWFLGFSGLIFFTSSFVCAAMLLIIVSGLAFASRTPRIGRK</sequence>
<reference evidence="3 4" key="1">
    <citation type="journal article" date="2020" name="Genome Biol. Evol.">
        <title>Rhizobium dioscoreae sp. nov., a plant growth-promoting bacterium isolated from yam (Dioscorea species).</title>
        <authorList>
            <person name="Ouyabe M."/>
            <person name="Tanaka N."/>
            <person name="Shiwa Y."/>
            <person name="Fujita N."/>
            <person name="Kikuno H."/>
            <person name="Babil P."/>
            <person name="Shiwachi H."/>
        </authorList>
    </citation>
    <scope>NUCLEOTIDE SEQUENCE [LARGE SCALE GENOMIC DNA]</scope>
    <source>
        <strain evidence="3 4">S-93</strain>
    </source>
</reference>
<feature type="domain" description="SPW repeat-containing integral membrane" evidence="2">
    <location>
        <begin position="6"/>
        <end position="101"/>
    </location>
</feature>
<comment type="caution">
    <text evidence="3">The sequence shown here is derived from an EMBL/GenBank/DDBJ whole genome shotgun (WGS) entry which is preliminary data.</text>
</comment>
<keyword evidence="1" id="KW-1133">Transmembrane helix</keyword>
<keyword evidence="4" id="KW-1185">Reference proteome</keyword>
<accession>A0ABQ0ZEA6</accession>
<dbReference type="Pfam" id="PF03779">
    <property type="entry name" value="SPW"/>
    <property type="match status" value="1"/>
</dbReference>
<name>A0ABQ0ZEA6_9HYPH</name>
<organism evidence="3 4">
    <name type="scientific">Rhizobium dioscoreae</name>
    <dbReference type="NCBI Taxonomy" id="2653122"/>
    <lineage>
        <taxon>Bacteria</taxon>
        <taxon>Pseudomonadati</taxon>
        <taxon>Pseudomonadota</taxon>
        <taxon>Alphaproteobacteria</taxon>
        <taxon>Hyphomicrobiales</taxon>
        <taxon>Rhizobiaceae</taxon>
        <taxon>Rhizobium/Agrobacterium group</taxon>
        <taxon>Rhizobium</taxon>
    </lineage>
</organism>
<evidence type="ECO:0000259" key="2">
    <source>
        <dbReference type="Pfam" id="PF03779"/>
    </source>
</evidence>